<keyword evidence="1" id="KW-0812">Transmembrane</keyword>
<comment type="caution">
    <text evidence="2">The sequence shown here is derived from an EMBL/GenBank/DDBJ whole genome shotgun (WGS) entry which is preliminary data.</text>
</comment>
<dbReference type="EMBL" id="SMZX01000002">
    <property type="protein sequence ID" value="TDL43823.1"/>
    <property type="molecule type" value="Genomic_DNA"/>
</dbReference>
<keyword evidence="1" id="KW-0472">Membrane</keyword>
<feature type="transmembrane region" description="Helical" evidence="1">
    <location>
        <begin position="23"/>
        <end position="41"/>
    </location>
</feature>
<accession>A0A4R5YFQ9</accession>
<dbReference type="Proteomes" id="UP000295633">
    <property type="component" value="Unassembled WGS sequence"/>
</dbReference>
<feature type="transmembrane region" description="Helical" evidence="1">
    <location>
        <begin position="47"/>
        <end position="70"/>
    </location>
</feature>
<evidence type="ECO:0000313" key="3">
    <source>
        <dbReference type="Proteomes" id="UP000295633"/>
    </source>
</evidence>
<organism evidence="2 3">
    <name type="scientific">Microbacterium oleivorans</name>
    <dbReference type="NCBI Taxonomy" id="273677"/>
    <lineage>
        <taxon>Bacteria</taxon>
        <taxon>Bacillati</taxon>
        <taxon>Actinomycetota</taxon>
        <taxon>Actinomycetes</taxon>
        <taxon>Micrococcales</taxon>
        <taxon>Microbacteriaceae</taxon>
        <taxon>Microbacterium</taxon>
    </lineage>
</organism>
<gene>
    <name evidence="2" type="ORF">E2R54_11580</name>
</gene>
<evidence type="ECO:0000313" key="2">
    <source>
        <dbReference type="EMBL" id="TDL43823.1"/>
    </source>
</evidence>
<sequence length="158" mass="16442">MNAIATPPALTAFAAWFTPDRRASIQAFLGTLAPFAILLGFGTDSVWQQALIITGAALQFLAGILSLVNVRDAQTAWVIVRAAVYGLAATASPALVLLGFYDEATNAIILTGVSLGLSALSSLLAILIGKQQQIDNAVRLAQAADGTWSVTDLSNREG</sequence>
<proteinExistence type="predicted"/>
<feature type="transmembrane region" description="Helical" evidence="1">
    <location>
        <begin position="107"/>
        <end position="129"/>
    </location>
</feature>
<dbReference type="AlphaFoldDB" id="A0A4R5YFQ9"/>
<name>A0A4R5YFQ9_9MICO</name>
<feature type="transmembrane region" description="Helical" evidence="1">
    <location>
        <begin position="82"/>
        <end position="101"/>
    </location>
</feature>
<dbReference type="RefSeq" id="WP_133399824.1">
    <property type="nucleotide sequence ID" value="NZ_SMZX01000002.1"/>
</dbReference>
<keyword evidence="1" id="KW-1133">Transmembrane helix</keyword>
<reference evidence="2 3" key="1">
    <citation type="submission" date="2019-03" db="EMBL/GenBank/DDBJ databases">
        <title>Genome Sequencing and Assembly of Various Microbes Isolated from Partially Reclaimed Soil and Acid Mine Drainage (AMD) Site.</title>
        <authorList>
            <person name="Steinbock B."/>
            <person name="Bechtold R."/>
            <person name="Sevigny J.L."/>
            <person name="Thomas D."/>
            <person name="Cuthill L.R."/>
            <person name="Aveiro Johannsen E.J."/>
            <person name="Thomas K."/>
            <person name="Ghosh A."/>
        </authorList>
    </citation>
    <scope>NUCLEOTIDE SEQUENCE [LARGE SCALE GENOMIC DNA]</scope>
    <source>
        <strain evidence="2 3">F-B2</strain>
    </source>
</reference>
<protein>
    <submittedName>
        <fullName evidence="2">Uncharacterized protein</fullName>
    </submittedName>
</protein>
<evidence type="ECO:0000256" key="1">
    <source>
        <dbReference type="SAM" id="Phobius"/>
    </source>
</evidence>